<accession>F0VGL7</accession>
<name>F0VGL7_NEOCL</name>
<evidence type="ECO:0000313" key="3">
    <source>
        <dbReference type="Proteomes" id="UP000007494"/>
    </source>
</evidence>
<dbReference type="EMBL" id="FR823389">
    <property type="protein sequence ID" value="CBZ52861.1"/>
    <property type="molecule type" value="Genomic_DNA"/>
</dbReference>
<feature type="region of interest" description="Disordered" evidence="1">
    <location>
        <begin position="271"/>
        <end position="310"/>
    </location>
</feature>
<organism evidence="2 3">
    <name type="scientific">Neospora caninum (strain Liverpool)</name>
    <dbReference type="NCBI Taxonomy" id="572307"/>
    <lineage>
        <taxon>Eukaryota</taxon>
        <taxon>Sar</taxon>
        <taxon>Alveolata</taxon>
        <taxon>Apicomplexa</taxon>
        <taxon>Conoidasida</taxon>
        <taxon>Coccidia</taxon>
        <taxon>Eucoccidiorida</taxon>
        <taxon>Eimeriorina</taxon>
        <taxon>Sarcocystidae</taxon>
        <taxon>Neospora</taxon>
    </lineage>
</organism>
<sequence length="462" mass="52901">MEFLENICCEPRERLPAIPVLPLTSVAGLPASQTLIEENVTYTTKPMVAEQIIEVPQVEYRDHIVEERQTVVMEKVVHVPRNEIKERVVEIPRHITREVFVDVPQVQVVEKFVEVPTPVYQEKIIPVARPVIKQKTTHVPKPVIHEKTVEVPRVYYKPVTVEKIVEVPDYRIEYKYRDVPVPQKVFRIVPVDRIKYVPQIRYVEKVVKKPEIRTHTLPLFENVHERPVAVAAPRRVPVASPATPVLVERQRREANQLVYLPSPTPVAERLVSSVQHSSVERPQSVPSAAASPRSLPTTVSQSPLPPSEPVIETKLGTMTFPEERRMQLLELQEQQRLVQLQAHQQQTANEAQHQLFMKEQEHLRREAQAVADDVMIQTRYGPMKFQNFEKLNNEDAMTSPLVSGPVAGVYPVVYESHDEDLLDQRYKMQLQQLTKIAARNAFQAGRNVYEGVRNLVNGGKQG</sequence>
<evidence type="ECO:0000256" key="1">
    <source>
        <dbReference type="SAM" id="MobiDB-lite"/>
    </source>
</evidence>
<dbReference type="Pfam" id="PF12314">
    <property type="entry name" value="IMCp"/>
    <property type="match status" value="1"/>
</dbReference>
<dbReference type="InParanoid" id="F0VGL7"/>
<reference evidence="3" key="1">
    <citation type="journal article" date="2012" name="PLoS Pathog.">
        <title>Comparative genomics of the apicomplexan parasites Toxoplasma gondii and Neospora caninum: Coccidia differing in host range and transmission strategy.</title>
        <authorList>
            <person name="Reid A.J."/>
            <person name="Vermont S.J."/>
            <person name="Cotton J.A."/>
            <person name="Harris D."/>
            <person name="Hill-Cawthorne G.A."/>
            <person name="Konen-Waisman S."/>
            <person name="Latham S.M."/>
            <person name="Mourier T."/>
            <person name="Norton R."/>
            <person name="Quail M.A."/>
            <person name="Sanders M."/>
            <person name="Shanmugam D."/>
            <person name="Sohal A."/>
            <person name="Wasmuth J.D."/>
            <person name="Brunk B."/>
            <person name="Grigg M.E."/>
            <person name="Howard J.C."/>
            <person name="Parkinson J."/>
            <person name="Roos D.S."/>
            <person name="Trees A.J."/>
            <person name="Berriman M."/>
            <person name="Pain A."/>
            <person name="Wastling J.M."/>
        </authorList>
    </citation>
    <scope>NUCLEOTIDE SEQUENCE [LARGE SCALE GENOMIC DNA]</scope>
    <source>
        <strain evidence="3">Liverpool</strain>
    </source>
</reference>
<dbReference type="VEuPathDB" id="ToxoDB:NCLIV_026500"/>
<dbReference type="GeneID" id="13442812"/>
<feature type="compositionally biased region" description="Polar residues" evidence="1">
    <location>
        <begin position="272"/>
        <end position="286"/>
    </location>
</feature>
<dbReference type="InterPro" id="IPR022086">
    <property type="entry name" value="IMCp"/>
</dbReference>
<evidence type="ECO:0000313" key="2">
    <source>
        <dbReference type="EMBL" id="CBZ52861.1"/>
    </source>
</evidence>
<dbReference type="AlphaFoldDB" id="F0VGL7"/>
<keyword evidence="3" id="KW-1185">Reference proteome</keyword>
<dbReference type="eggNOG" id="ENOG502S6RK">
    <property type="taxonomic scope" value="Eukaryota"/>
</dbReference>
<proteinExistence type="predicted"/>
<dbReference type="OMA" id="MELCESP"/>
<dbReference type="Proteomes" id="UP000007494">
    <property type="component" value="Chromosome VIIb"/>
</dbReference>
<dbReference type="OrthoDB" id="332997at2759"/>
<gene>
    <name evidence="2" type="ORF">NCLIV_026500</name>
</gene>
<dbReference type="RefSeq" id="XP_003882893.1">
    <property type="nucleotide sequence ID" value="XM_003882844.1"/>
</dbReference>
<protein>
    <submittedName>
        <fullName evidence="2">ALVEOLIN1, related</fullName>
    </submittedName>
</protein>